<keyword evidence="8" id="KW-0503">Monooxygenase</keyword>
<evidence type="ECO:0000256" key="10">
    <source>
        <dbReference type="ARBA" id="ARBA00055645"/>
    </source>
</evidence>
<evidence type="ECO:0000256" key="12">
    <source>
        <dbReference type="SAM" id="SignalP"/>
    </source>
</evidence>
<keyword evidence="6" id="KW-0560">Oxidoreductase</keyword>
<evidence type="ECO:0000313" key="14">
    <source>
        <dbReference type="Proteomes" id="UP000004994"/>
    </source>
</evidence>
<dbReference type="Gramene" id="Solyc04g050621.1.1">
    <property type="protein sequence ID" value="Solyc04g050621.1.1"/>
    <property type="gene ID" value="Solyc04g050621.1"/>
</dbReference>
<dbReference type="EnsemblPlants" id="Solyc04g050621.1.1">
    <property type="protein sequence ID" value="Solyc04g050621.1.1"/>
    <property type="gene ID" value="Solyc04g050621.1"/>
</dbReference>
<dbReference type="GO" id="GO:0020037">
    <property type="term" value="F:heme binding"/>
    <property type="evidence" value="ECO:0007669"/>
    <property type="project" value="InterPro"/>
</dbReference>
<dbReference type="GO" id="GO:0016705">
    <property type="term" value="F:oxidoreductase activity, acting on paired donors, with incorporation or reduction of molecular oxygen"/>
    <property type="evidence" value="ECO:0007669"/>
    <property type="project" value="InterPro"/>
</dbReference>
<dbReference type="PANTHER" id="PTHR47943:SF7">
    <property type="entry name" value="CYTOCHROME P450"/>
    <property type="match status" value="1"/>
</dbReference>
<dbReference type="InterPro" id="IPR002401">
    <property type="entry name" value="Cyt_P450_E_grp-I"/>
</dbReference>
<dbReference type="AlphaFoldDB" id="A0A3Q7G4W2"/>
<dbReference type="InterPro" id="IPR001128">
    <property type="entry name" value="Cyt_P450"/>
</dbReference>
<dbReference type="STRING" id="4081.A0A3Q7G4W2"/>
<dbReference type="FunFam" id="1.10.630.10:FF:000011">
    <property type="entry name" value="Cytochrome P450 83B1"/>
    <property type="match status" value="1"/>
</dbReference>
<evidence type="ECO:0000256" key="5">
    <source>
        <dbReference type="ARBA" id="ARBA00022723"/>
    </source>
</evidence>
<comment type="similarity">
    <text evidence="3">Belongs to the cytochrome P450 family.</text>
</comment>
<dbReference type="InterPro" id="IPR036396">
    <property type="entry name" value="Cyt_P450_sf"/>
</dbReference>
<organism evidence="13">
    <name type="scientific">Solanum lycopersicum</name>
    <name type="common">Tomato</name>
    <name type="synonym">Lycopersicon esculentum</name>
    <dbReference type="NCBI Taxonomy" id="4081"/>
    <lineage>
        <taxon>Eukaryota</taxon>
        <taxon>Viridiplantae</taxon>
        <taxon>Streptophyta</taxon>
        <taxon>Embryophyta</taxon>
        <taxon>Tracheophyta</taxon>
        <taxon>Spermatophyta</taxon>
        <taxon>Magnoliopsida</taxon>
        <taxon>eudicotyledons</taxon>
        <taxon>Gunneridae</taxon>
        <taxon>Pentapetalae</taxon>
        <taxon>asterids</taxon>
        <taxon>lamiids</taxon>
        <taxon>Solanales</taxon>
        <taxon>Solanaceae</taxon>
        <taxon>Solanoideae</taxon>
        <taxon>Solaneae</taxon>
        <taxon>Solanum</taxon>
        <taxon>Solanum subgen. Lycopersicon</taxon>
    </lineage>
</organism>
<dbReference type="CDD" id="cd11072">
    <property type="entry name" value="CYP71-like"/>
    <property type="match status" value="1"/>
</dbReference>
<accession>A0A3Q7G4W2</accession>
<dbReference type="Pfam" id="PF00067">
    <property type="entry name" value="p450"/>
    <property type="match status" value="1"/>
</dbReference>
<proteinExistence type="inferred from homology"/>
<dbReference type="GO" id="GO:0016020">
    <property type="term" value="C:membrane"/>
    <property type="evidence" value="ECO:0007669"/>
    <property type="project" value="UniProtKB-SubCell"/>
</dbReference>
<dbReference type="PANTHER" id="PTHR47943">
    <property type="entry name" value="CYTOCHROME P450 93A3-LIKE"/>
    <property type="match status" value="1"/>
</dbReference>
<comment type="subcellular location">
    <subcellularLocation>
        <location evidence="2">Membrane</location>
    </subcellularLocation>
</comment>
<name>A0A3Q7G4W2_SOLLC</name>
<evidence type="ECO:0000256" key="9">
    <source>
        <dbReference type="ARBA" id="ARBA00023136"/>
    </source>
</evidence>
<keyword evidence="5 11" id="KW-0479">Metal-binding</keyword>
<protein>
    <recommendedName>
        <fullName evidence="15">Cytochrome P450</fullName>
    </recommendedName>
</protein>
<evidence type="ECO:0008006" key="15">
    <source>
        <dbReference type="Google" id="ProtNLM"/>
    </source>
</evidence>
<comment type="function">
    <text evidence="10">May have a role in maturation, such as during flavor formation or other metabolite production specific to aging tissues.</text>
</comment>
<dbReference type="InParanoid" id="A0A3Q7G4W2"/>
<evidence type="ECO:0000256" key="4">
    <source>
        <dbReference type="ARBA" id="ARBA00022617"/>
    </source>
</evidence>
<comment type="cofactor">
    <cofactor evidence="1 11">
        <name>heme</name>
        <dbReference type="ChEBI" id="CHEBI:30413"/>
    </cofactor>
</comment>
<dbReference type="SUPFAM" id="SSF48264">
    <property type="entry name" value="Cytochrome P450"/>
    <property type="match status" value="1"/>
</dbReference>
<dbReference type="PRINTS" id="PR00385">
    <property type="entry name" value="P450"/>
</dbReference>
<dbReference type="OMA" id="ENCINRD"/>
<evidence type="ECO:0000256" key="8">
    <source>
        <dbReference type="ARBA" id="ARBA00023033"/>
    </source>
</evidence>
<reference evidence="13" key="1">
    <citation type="journal article" date="2012" name="Nature">
        <title>The tomato genome sequence provides insights into fleshy fruit evolution.</title>
        <authorList>
            <consortium name="Tomato Genome Consortium"/>
        </authorList>
    </citation>
    <scope>NUCLEOTIDE SEQUENCE [LARGE SCALE GENOMIC DNA]</scope>
    <source>
        <strain evidence="13">cv. Heinz 1706</strain>
    </source>
</reference>
<sequence>MTSIWLVSLALVAKIFLVKEFIKRKKLPPGPIRLPLIGNLHMFGENLHQDLYKIAKKYGPIMTIYFGLVPTIIASSPHAAQLFLKNHDQIFASRPHHAACYYIFYKQRNLIMGKYGPYWRHMRKLCTLQLLNNVKINSFQSMRKQEVQILVNFLEKAASHRDVVDLSAKLTSLSANMACLMVIGKKYNNVDGDFKDMVQEMSRMAATPNLADLFPFLRLILRMKQIAKSCDEFLENVIDEHTGQYLSDQSKTSIDMVDTLMEIMQSGETEFEFDRRHVKAILLDLLVASMDTSSTSIEWILSELFKHPNVMKKLQSELDNVVGQKGIVEEKDLENLDYLNMVIKEGFRLHPVAPLLLPHESIEDCTLDGFQIPKGSRVLVNVWAIGRDPDVWHEPEKFIPERFVESTIDVRGQNFQLLPFGSSRRSCPGLQLGLTIVRLVVAQLVHSFDWELPNGTMPNDINMTEKFGLDLLVAFMDTLTTTIDWILSELLRHPNVMENL</sequence>
<evidence type="ECO:0000313" key="13">
    <source>
        <dbReference type="EnsemblPlants" id="Solyc04g050621.1.1"/>
    </source>
</evidence>
<evidence type="ECO:0000256" key="2">
    <source>
        <dbReference type="ARBA" id="ARBA00004370"/>
    </source>
</evidence>
<dbReference type="Gene3D" id="1.10.630.10">
    <property type="entry name" value="Cytochrome P450"/>
    <property type="match status" value="1"/>
</dbReference>
<evidence type="ECO:0000256" key="6">
    <source>
        <dbReference type="ARBA" id="ARBA00023002"/>
    </source>
</evidence>
<dbReference type="GO" id="GO:0004497">
    <property type="term" value="F:monooxygenase activity"/>
    <property type="evidence" value="ECO:0007669"/>
    <property type="project" value="UniProtKB-KW"/>
</dbReference>
<keyword evidence="9" id="KW-0472">Membrane</keyword>
<reference evidence="13" key="2">
    <citation type="submission" date="2019-01" db="UniProtKB">
        <authorList>
            <consortium name="EnsemblPlants"/>
        </authorList>
    </citation>
    <scope>IDENTIFICATION</scope>
    <source>
        <strain evidence="13">cv. Heinz 1706</strain>
    </source>
</reference>
<keyword evidence="4 11" id="KW-0349">Heme</keyword>
<feature type="chain" id="PRO_5018595246" description="Cytochrome P450" evidence="12">
    <location>
        <begin position="21"/>
        <end position="500"/>
    </location>
</feature>
<evidence type="ECO:0000256" key="3">
    <source>
        <dbReference type="ARBA" id="ARBA00010617"/>
    </source>
</evidence>
<dbReference type="Proteomes" id="UP000004994">
    <property type="component" value="Chromosome 4"/>
</dbReference>
<evidence type="ECO:0000256" key="1">
    <source>
        <dbReference type="ARBA" id="ARBA00001971"/>
    </source>
</evidence>
<feature type="signal peptide" evidence="12">
    <location>
        <begin position="1"/>
        <end position="20"/>
    </location>
</feature>
<dbReference type="GO" id="GO:0005506">
    <property type="term" value="F:iron ion binding"/>
    <property type="evidence" value="ECO:0007669"/>
    <property type="project" value="InterPro"/>
</dbReference>
<dbReference type="PRINTS" id="PR00463">
    <property type="entry name" value="EP450I"/>
</dbReference>
<feature type="binding site" description="axial binding residue" evidence="11">
    <location>
        <position position="427"/>
    </location>
    <ligand>
        <name>heme</name>
        <dbReference type="ChEBI" id="CHEBI:30413"/>
    </ligand>
    <ligandPart>
        <name>Fe</name>
        <dbReference type="ChEBI" id="CHEBI:18248"/>
    </ligandPart>
</feature>
<keyword evidence="12" id="KW-0732">Signal</keyword>
<evidence type="ECO:0000256" key="7">
    <source>
        <dbReference type="ARBA" id="ARBA00023004"/>
    </source>
</evidence>
<keyword evidence="14" id="KW-1185">Reference proteome</keyword>
<evidence type="ECO:0000256" key="11">
    <source>
        <dbReference type="PIRSR" id="PIRSR602401-1"/>
    </source>
</evidence>
<keyword evidence="7 11" id="KW-0408">Iron</keyword>